<keyword evidence="8 11" id="KW-0472">Membrane</keyword>
<evidence type="ECO:0000256" key="2">
    <source>
        <dbReference type="ARBA" id="ARBA00009592"/>
    </source>
</evidence>
<evidence type="ECO:0000256" key="9">
    <source>
        <dbReference type="ARBA" id="ARBA00023170"/>
    </source>
</evidence>
<dbReference type="SUPFAM" id="SSF52047">
    <property type="entry name" value="RNI-like"/>
    <property type="match status" value="1"/>
</dbReference>
<gene>
    <name evidence="12" type="ORF">SLEP1_g7137</name>
</gene>
<evidence type="ECO:0000313" key="12">
    <source>
        <dbReference type="EMBL" id="GKU93547.1"/>
    </source>
</evidence>
<dbReference type="Proteomes" id="UP001054252">
    <property type="component" value="Unassembled WGS sequence"/>
</dbReference>
<evidence type="ECO:0000256" key="4">
    <source>
        <dbReference type="ARBA" id="ARBA00022692"/>
    </source>
</evidence>
<sequence>MLSGNIPKSLCNSKSLQLLDLSNNMLSGSIPNCWRNNQPFHYIDLSSNNLSGLFPSKMAQLSSLFGLHLNNNSLYGGLHVALKNFTFLRILDLGENKISGNLTSILGSKIGNYSLKVLRLRKNLISSYIPLELCSLSHLQILDLAENNLIGRIPPCFGKFPIMVNATQLIYESNNVHWYSATLREVVKGRYLEYKSKPLRFVTIIDLSSNNLIGSIPEELISLKDLHNLNLSWNHLSGQIPEKIGRMENLESLDFSKNGLSGTIPSSMSSLTKLSRLNLSYNNLSGPIPIGYQLQTLEDPTMYVGNPQLCGAPLMKKCLTDALPPTTTDFKDNDESALKKMWFYIIVMLGFAIGFWGVVGALIFVKSWRYAYFQWVDDVQHWILVIITLKVARFKKMFNGNPR</sequence>
<evidence type="ECO:0000256" key="3">
    <source>
        <dbReference type="ARBA" id="ARBA00022614"/>
    </source>
</evidence>
<keyword evidence="9" id="KW-0675">Receptor</keyword>
<keyword evidence="3" id="KW-0433">Leucine-rich repeat</keyword>
<keyword evidence="5" id="KW-0732">Signal</keyword>
<dbReference type="EMBL" id="BPVZ01000007">
    <property type="protein sequence ID" value="GKU93547.1"/>
    <property type="molecule type" value="Genomic_DNA"/>
</dbReference>
<keyword evidence="4 11" id="KW-0812">Transmembrane</keyword>
<dbReference type="Gene3D" id="3.80.10.10">
    <property type="entry name" value="Ribonuclease Inhibitor"/>
    <property type="match status" value="1"/>
</dbReference>
<dbReference type="AlphaFoldDB" id="A0AAV5HXE1"/>
<dbReference type="Pfam" id="PF00560">
    <property type="entry name" value="LRR_1"/>
    <property type="match status" value="7"/>
</dbReference>
<organism evidence="12 13">
    <name type="scientific">Rubroshorea leprosula</name>
    <dbReference type="NCBI Taxonomy" id="152421"/>
    <lineage>
        <taxon>Eukaryota</taxon>
        <taxon>Viridiplantae</taxon>
        <taxon>Streptophyta</taxon>
        <taxon>Embryophyta</taxon>
        <taxon>Tracheophyta</taxon>
        <taxon>Spermatophyta</taxon>
        <taxon>Magnoliopsida</taxon>
        <taxon>eudicotyledons</taxon>
        <taxon>Gunneridae</taxon>
        <taxon>Pentapetalae</taxon>
        <taxon>rosids</taxon>
        <taxon>malvids</taxon>
        <taxon>Malvales</taxon>
        <taxon>Dipterocarpaceae</taxon>
        <taxon>Rubroshorea</taxon>
    </lineage>
</organism>
<evidence type="ECO:0000256" key="8">
    <source>
        <dbReference type="ARBA" id="ARBA00023136"/>
    </source>
</evidence>
<feature type="transmembrane region" description="Helical" evidence="11">
    <location>
        <begin position="341"/>
        <end position="365"/>
    </location>
</feature>
<dbReference type="InterPro" id="IPR032675">
    <property type="entry name" value="LRR_dom_sf"/>
</dbReference>
<dbReference type="FunFam" id="3.80.10.10:FF:000111">
    <property type="entry name" value="LRR receptor-like serine/threonine-protein kinase ERECTA"/>
    <property type="match status" value="1"/>
</dbReference>
<dbReference type="PANTHER" id="PTHR48063">
    <property type="entry name" value="LRR RECEPTOR-LIKE KINASE"/>
    <property type="match status" value="1"/>
</dbReference>
<keyword evidence="13" id="KW-1185">Reference proteome</keyword>
<evidence type="ECO:0000313" key="13">
    <source>
        <dbReference type="Proteomes" id="UP001054252"/>
    </source>
</evidence>
<evidence type="ECO:0000256" key="7">
    <source>
        <dbReference type="ARBA" id="ARBA00022989"/>
    </source>
</evidence>
<accession>A0AAV5HXE1</accession>
<evidence type="ECO:0000256" key="6">
    <source>
        <dbReference type="ARBA" id="ARBA00022737"/>
    </source>
</evidence>
<protein>
    <submittedName>
        <fullName evidence="12">Uncharacterized protein</fullName>
    </submittedName>
</protein>
<dbReference type="PANTHER" id="PTHR48063:SF112">
    <property type="entry name" value="RECEPTOR LIKE PROTEIN 30-LIKE"/>
    <property type="match status" value="1"/>
</dbReference>
<comment type="similarity">
    <text evidence="2">Belongs to the RLP family.</text>
</comment>
<evidence type="ECO:0000256" key="10">
    <source>
        <dbReference type="ARBA" id="ARBA00023180"/>
    </source>
</evidence>
<keyword evidence="6" id="KW-0677">Repeat</keyword>
<reference evidence="12 13" key="1">
    <citation type="journal article" date="2021" name="Commun. Biol.">
        <title>The genome of Shorea leprosula (Dipterocarpaceae) highlights the ecological relevance of drought in aseasonal tropical rainforests.</title>
        <authorList>
            <person name="Ng K.K.S."/>
            <person name="Kobayashi M.J."/>
            <person name="Fawcett J.A."/>
            <person name="Hatakeyama M."/>
            <person name="Paape T."/>
            <person name="Ng C.H."/>
            <person name="Ang C.C."/>
            <person name="Tnah L.H."/>
            <person name="Lee C.T."/>
            <person name="Nishiyama T."/>
            <person name="Sese J."/>
            <person name="O'Brien M.J."/>
            <person name="Copetti D."/>
            <person name="Mohd Noor M.I."/>
            <person name="Ong R.C."/>
            <person name="Putra M."/>
            <person name="Sireger I.Z."/>
            <person name="Indrioko S."/>
            <person name="Kosugi Y."/>
            <person name="Izuno A."/>
            <person name="Isagi Y."/>
            <person name="Lee S.L."/>
            <person name="Shimizu K.K."/>
        </authorList>
    </citation>
    <scope>NUCLEOTIDE SEQUENCE [LARGE SCALE GENOMIC DNA]</scope>
    <source>
        <strain evidence="12">214</strain>
    </source>
</reference>
<evidence type="ECO:0000256" key="5">
    <source>
        <dbReference type="ARBA" id="ARBA00022729"/>
    </source>
</evidence>
<name>A0AAV5HXE1_9ROSI</name>
<evidence type="ECO:0000256" key="1">
    <source>
        <dbReference type="ARBA" id="ARBA00004479"/>
    </source>
</evidence>
<dbReference type="InterPro" id="IPR046956">
    <property type="entry name" value="RLP23-like"/>
</dbReference>
<dbReference type="PRINTS" id="PR00019">
    <property type="entry name" value="LEURICHRPT"/>
</dbReference>
<keyword evidence="10" id="KW-0325">Glycoprotein</keyword>
<comment type="caution">
    <text evidence="12">The sequence shown here is derived from an EMBL/GenBank/DDBJ whole genome shotgun (WGS) entry which is preliminary data.</text>
</comment>
<dbReference type="GO" id="GO:0016020">
    <property type="term" value="C:membrane"/>
    <property type="evidence" value="ECO:0007669"/>
    <property type="project" value="UniProtKB-SubCell"/>
</dbReference>
<comment type="subcellular location">
    <subcellularLocation>
        <location evidence="1">Membrane</location>
        <topology evidence="1">Single-pass type I membrane protein</topology>
    </subcellularLocation>
</comment>
<evidence type="ECO:0000256" key="11">
    <source>
        <dbReference type="SAM" id="Phobius"/>
    </source>
</evidence>
<dbReference type="InterPro" id="IPR001611">
    <property type="entry name" value="Leu-rich_rpt"/>
</dbReference>
<keyword evidence="7 11" id="KW-1133">Transmembrane helix</keyword>
<proteinExistence type="inferred from homology"/>